<accession>A0ABS1E4F8</accession>
<dbReference type="SUPFAM" id="SSF47413">
    <property type="entry name" value="lambda repressor-like DNA-binding domains"/>
    <property type="match status" value="1"/>
</dbReference>
<keyword evidence="3" id="KW-1185">Reference proteome</keyword>
<feature type="domain" description="HTH cro/C1-type" evidence="1">
    <location>
        <begin position="19"/>
        <end position="73"/>
    </location>
</feature>
<comment type="caution">
    <text evidence="2">The sequence shown here is derived from an EMBL/GenBank/DDBJ whole genome shotgun (WGS) entry which is preliminary data.</text>
</comment>
<dbReference type="CDD" id="cd00093">
    <property type="entry name" value="HTH_XRE"/>
    <property type="match status" value="1"/>
</dbReference>
<evidence type="ECO:0000313" key="2">
    <source>
        <dbReference type="EMBL" id="MBK1725848.1"/>
    </source>
</evidence>
<evidence type="ECO:0000313" key="3">
    <source>
        <dbReference type="Proteomes" id="UP000738126"/>
    </source>
</evidence>
<sequence>MIRFRLRERISDREFELGRRITLSEIATETGINRTVLSKMSGPRGYNTTTDVLERLCRYFGCQAGDLVEYVPDDPEASEEDEGPS</sequence>
<dbReference type="Proteomes" id="UP000738126">
    <property type="component" value="Unassembled WGS sequence"/>
</dbReference>
<dbReference type="Pfam" id="PF13443">
    <property type="entry name" value="HTH_26"/>
    <property type="match status" value="1"/>
</dbReference>
<dbReference type="InterPro" id="IPR001387">
    <property type="entry name" value="Cro/C1-type_HTH"/>
</dbReference>
<reference evidence="2 3" key="1">
    <citation type="journal article" date="2020" name="Microorganisms">
        <title>Osmotic Adaptation and Compatible Solute Biosynthesis of Phototrophic Bacteria as Revealed from Genome Analyses.</title>
        <authorList>
            <person name="Imhoff J.F."/>
            <person name="Rahn T."/>
            <person name="Kunzel S."/>
            <person name="Keller A."/>
            <person name="Neulinger S.C."/>
        </authorList>
    </citation>
    <scope>NUCLEOTIDE SEQUENCE [LARGE SCALE GENOMIC DNA]</scope>
    <source>
        <strain evidence="2 3">DSM 15116</strain>
    </source>
</reference>
<dbReference type="InterPro" id="IPR010982">
    <property type="entry name" value="Lambda_DNA-bd_dom_sf"/>
</dbReference>
<dbReference type="Gene3D" id="1.10.260.40">
    <property type="entry name" value="lambda repressor-like DNA-binding domains"/>
    <property type="match status" value="1"/>
</dbReference>
<gene>
    <name evidence="2" type="ORF">CKO13_02195</name>
</gene>
<protein>
    <submittedName>
        <fullName evidence="2">Transcriptional regulator</fullName>
    </submittedName>
</protein>
<proteinExistence type="predicted"/>
<evidence type="ECO:0000259" key="1">
    <source>
        <dbReference type="Pfam" id="PF13443"/>
    </source>
</evidence>
<organism evidence="2 3">
    <name type="scientific">Halorhodospira neutriphila</name>
    <dbReference type="NCBI Taxonomy" id="168379"/>
    <lineage>
        <taxon>Bacteria</taxon>
        <taxon>Pseudomonadati</taxon>
        <taxon>Pseudomonadota</taxon>
        <taxon>Gammaproteobacteria</taxon>
        <taxon>Chromatiales</taxon>
        <taxon>Ectothiorhodospiraceae</taxon>
        <taxon>Halorhodospira</taxon>
    </lineage>
</organism>
<name>A0ABS1E4F8_9GAMM</name>
<dbReference type="EMBL" id="NRSH01000012">
    <property type="protein sequence ID" value="MBK1725848.1"/>
    <property type="molecule type" value="Genomic_DNA"/>
</dbReference>